<evidence type="ECO:0000313" key="4">
    <source>
        <dbReference type="Proteomes" id="UP000274131"/>
    </source>
</evidence>
<dbReference type="PROSITE" id="PS50189">
    <property type="entry name" value="NTR"/>
    <property type="match status" value="1"/>
</dbReference>
<keyword evidence="4" id="KW-1185">Reference proteome</keyword>
<keyword evidence="1" id="KW-1015">Disulfide bond</keyword>
<dbReference type="AlphaFoldDB" id="A0A0N4V4U9"/>
<reference evidence="5" key="1">
    <citation type="submission" date="2017-02" db="UniProtKB">
        <authorList>
            <consortium name="WormBaseParasite"/>
        </authorList>
    </citation>
    <scope>IDENTIFICATION</scope>
</reference>
<dbReference type="STRING" id="51028.A0A0N4V4U9"/>
<dbReference type="Proteomes" id="UP000274131">
    <property type="component" value="Unassembled WGS sequence"/>
</dbReference>
<dbReference type="WBParaSite" id="EVEC_0000519901-mRNA-1">
    <property type="protein sequence ID" value="EVEC_0000519901-mRNA-1"/>
    <property type="gene ID" value="EVEC_0000519901"/>
</dbReference>
<evidence type="ECO:0000313" key="5">
    <source>
        <dbReference type="WBParaSite" id="EVEC_0000519901-mRNA-1"/>
    </source>
</evidence>
<protein>
    <submittedName>
        <fullName evidence="5">NTR domain-containing protein</fullName>
    </submittedName>
</protein>
<dbReference type="OrthoDB" id="10053709at2759"/>
<accession>A0A0N4V4U9</accession>
<dbReference type="SUPFAM" id="SSF50242">
    <property type="entry name" value="TIMP-like"/>
    <property type="match status" value="1"/>
</dbReference>
<dbReference type="InterPro" id="IPR008993">
    <property type="entry name" value="TIMP-like_OB-fold"/>
</dbReference>
<proteinExistence type="predicted"/>
<feature type="domain" description="NTR" evidence="2">
    <location>
        <begin position="1"/>
        <end position="102"/>
    </location>
</feature>
<organism evidence="5">
    <name type="scientific">Enterobius vermicularis</name>
    <name type="common">Human pinworm</name>
    <dbReference type="NCBI Taxonomy" id="51028"/>
    <lineage>
        <taxon>Eukaryota</taxon>
        <taxon>Metazoa</taxon>
        <taxon>Ecdysozoa</taxon>
        <taxon>Nematoda</taxon>
        <taxon>Chromadorea</taxon>
        <taxon>Rhabditida</taxon>
        <taxon>Spirurina</taxon>
        <taxon>Oxyuridomorpha</taxon>
        <taxon>Oxyuroidea</taxon>
        <taxon>Oxyuridae</taxon>
        <taxon>Enterobius</taxon>
    </lineage>
</organism>
<dbReference type="InterPro" id="IPR001134">
    <property type="entry name" value="Netrin_domain"/>
</dbReference>
<evidence type="ECO:0000259" key="2">
    <source>
        <dbReference type="PROSITE" id="PS50189"/>
    </source>
</evidence>
<evidence type="ECO:0000256" key="1">
    <source>
        <dbReference type="ARBA" id="ARBA00023157"/>
    </source>
</evidence>
<dbReference type="EMBL" id="UXUI01007982">
    <property type="protein sequence ID" value="VDD90101.1"/>
    <property type="molecule type" value="Genomic_DNA"/>
</dbReference>
<evidence type="ECO:0000313" key="3">
    <source>
        <dbReference type="EMBL" id="VDD90101.1"/>
    </source>
</evidence>
<sequence length="133" mass="15391">MKAKIRSVNQSHVSLRKVRSLKRRGQGSGVRRRSLGRQAEVLISTTDQKCPCPVDNSKKEDRFLVMANLTTNNELIANLILPWNNADKPFKRAVRRFNKLNCKNLGRSIRQRAIKHSLNLRLYSDGMKRYRST</sequence>
<gene>
    <name evidence="3" type="ORF">EVEC_LOCUS4852</name>
</gene>
<reference evidence="3 4" key="2">
    <citation type="submission" date="2018-10" db="EMBL/GenBank/DDBJ databases">
        <authorList>
            <consortium name="Pathogen Informatics"/>
        </authorList>
    </citation>
    <scope>NUCLEOTIDE SEQUENCE [LARGE SCALE GENOMIC DNA]</scope>
</reference>
<name>A0A0N4V4U9_ENTVE</name>